<dbReference type="GO" id="GO:0007154">
    <property type="term" value="P:cell communication"/>
    <property type="evidence" value="ECO:0007669"/>
    <property type="project" value="InterPro"/>
</dbReference>
<evidence type="ECO:0000259" key="6">
    <source>
        <dbReference type="PROSITE" id="PS50268"/>
    </source>
</evidence>
<comment type="caution">
    <text evidence="7">The sequence shown here is derived from an EMBL/GenBank/DDBJ whole genome shotgun (WGS) entry which is preliminary data.</text>
</comment>
<accession>A0A8I0MV35</accession>
<dbReference type="SMART" id="SM00112">
    <property type="entry name" value="CA"/>
    <property type="match status" value="2"/>
</dbReference>
<dbReference type="Pfam" id="PF16184">
    <property type="entry name" value="Cadherin_3"/>
    <property type="match status" value="1"/>
</dbReference>
<dbReference type="Gene3D" id="2.60.40.3440">
    <property type="match status" value="2"/>
</dbReference>
<dbReference type="PROSITE" id="PS50268">
    <property type="entry name" value="CADHERIN_2"/>
    <property type="match status" value="1"/>
</dbReference>
<dbReference type="InterPro" id="IPR006644">
    <property type="entry name" value="Cadg"/>
</dbReference>
<dbReference type="SMART" id="SM00736">
    <property type="entry name" value="CADG"/>
    <property type="match status" value="3"/>
</dbReference>
<dbReference type="Pfam" id="PF05345">
    <property type="entry name" value="He_PIG"/>
    <property type="match status" value="3"/>
</dbReference>
<dbReference type="PANTHER" id="PTHR34720:SF9">
    <property type="entry name" value="BLR4714 PROTEIN"/>
    <property type="match status" value="1"/>
</dbReference>
<evidence type="ECO:0000256" key="5">
    <source>
        <dbReference type="SAM" id="SignalP"/>
    </source>
</evidence>
<dbReference type="PANTHER" id="PTHR34720">
    <property type="entry name" value="MICROCYSTIN DEPENDENT PROTEIN"/>
    <property type="match status" value="1"/>
</dbReference>
<dbReference type="InterPro" id="IPR013783">
    <property type="entry name" value="Ig-like_fold"/>
</dbReference>
<dbReference type="GO" id="GO:0007156">
    <property type="term" value="P:homophilic cell adhesion via plasma membrane adhesion molecules"/>
    <property type="evidence" value="ECO:0007669"/>
    <property type="project" value="InterPro"/>
</dbReference>
<keyword evidence="2 5" id="KW-0732">Signal</keyword>
<dbReference type="SUPFAM" id="SSF141072">
    <property type="entry name" value="CalX-like"/>
    <property type="match status" value="2"/>
</dbReference>
<dbReference type="Pfam" id="PF13205">
    <property type="entry name" value="Big_5"/>
    <property type="match status" value="2"/>
</dbReference>
<keyword evidence="3" id="KW-0677">Repeat</keyword>
<feature type="chain" id="PRO_5034588764" description="Cadherin domain-containing protein" evidence="5">
    <location>
        <begin position="22"/>
        <end position="3416"/>
    </location>
</feature>
<dbReference type="InterPro" id="IPR039005">
    <property type="entry name" value="CSPG_rpt"/>
</dbReference>
<dbReference type="InterPro" id="IPR002126">
    <property type="entry name" value="Cadherin-like_dom"/>
</dbReference>
<dbReference type="GO" id="GO:0016020">
    <property type="term" value="C:membrane"/>
    <property type="evidence" value="ECO:0007669"/>
    <property type="project" value="InterPro"/>
</dbReference>
<feature type="signal peptide" evidence="5">
    <location>
        <begin position="1"/>
        <end position="21"/>
    </location>
</feature>
<dbReference type="Pfam" id="PF03160">
    <property type="entry name" value="Calx-beta"/>
    <property type="match status" value="2"/>
</dbReference>
<dbReference type="Gene3D" id="2.60.40.10">
    <property type="entry name" value="Immunoglobulins"/>
    <property type="match status" value="3"/>
</dbReference>
<name>A0A8I0MV35_9GAMM</name>
<dbReference type="EMBL" id="AQHF01000021">
    <property type="protein sequence ID" value="MBE0346419.1"/>
    <property type="molecule type" value="Genomic_DNA"/>
</dbReference>
<keyword evidence="8" id="KW-1185">Reference proteome</keyword>
<comment type="similarity">
    <text evidence="1">Belongs to the FRAS1 family.</text>
</comment>
<dbReference type="PROSITE" id="PS51854">
    <property type="entry name" value="CSPG"/>
    <property type="match status" value="1"/>
</dbReference>
<dbReference type="GO" id="GO:0005509">
    <property type="term" value="F:calcium ion binding"/>
    <property type="evidence" value="ECO:0007669"/>
    <property type="project" value="InterPro"/>
</dbReference>
<dbReference type="InterPro" id="IPR038081">
    <property type="entry name" value="CalX-like_sf"/>
</dbReference>
<keyword evidence="4" id="KW-0106">Calcium</keyword>
<reference evidence="7 8" key="1">
    <citation type="submission" date="2015-06" db="EMBL/GenBank/DDBJ databases">
        <title>Genome sequence of Pseudoalteromonas peptidolytica.</title>
        <authorList>
            <person name="Xie B.-B."/>
            <person name="Rong J.-C."/>
            <person name="Qin Q.-L."/>
            <person name="Zhang Y.-Z."/>
        </authorList>
    </citation>
    <scope>NUCLEOTIDE SEQUENCE [LARGE SCALE GENOMIC DNA]</scope>
    <source>
        <strain evidence="7 8">F12-50-A1</strain>
    </source>
</reference>
<dbReference type="InterPro" id="IPR032812">
    <property type="entry name" value="SbsA_Ig"/>
</dbReference>
<proteinExistence type="inferred from homology"/>
<evidence type="ECO:0000313" key="8">
    <source>
        <dbReference type="Proteomes" id="UP000660708"/>
    </source>
</evidence>
<dbReference type="RefSeq" id="WP_147389715.1">
    <property type="nucleotide sequence ID" value="NZ_AQHF01000021.1"/>
</dbReference>
<evidence type="ECO:0000256" key="4">
    <source>
        <dbReference type="ARBA" id="ARBA00022837"/>
    </source>
</evidence>
<sequence length="3416" mass="351532">MSIVRMLNTLAILLITSTSFAISANTEQTIRFADIGGIDSGGTGFRALTNHTGYLISNNLEDPGDDTISPVSGGSPQTFIFKANGGDVTHFDVTDIKIHAYGSTQIKLTTATQVVFKNANGDTLSNSTFKLTELTELSNSTSAGLADLFGSFSPVAGVSSIEFTVHENAGGEDIRNVSFLSLVVDNVNAQSDTAPPVVSSINLKNSPSAGDESITYTVTFDESASNVSIDDFTVTTVSGNARGFVNSVSGSSGSTIDVTVGNISGAGSLRLDLNSNTNIVDGDGNGNSNNGYVASFTGAVHTVDRAAPNLDSAQSSPQDGATSISRSADITVAFSENIKLGAGNITLYNVSAASSEIFSVTTNSDGTTTTPGAGKVSISGSKLYINPASDLAYSTNYAVKIDSGAILDSYNNAFAGISDNTTLNFTTEAAPNAAPTVSGSPSDISVLEDTASNVTLSAVQFADVDNDALTVTLRVNNGTFESLSSAGTLTSRALSSDKKVITLAGSAANINAFLDTASNITYKSATDASGDNQALITITANDGTNNLASNPTVNIDITEVNDAPTLSLGSNISIGGDAAAGNQQVVANFASMSSDGDANAVQSVTSYLVSEQSDANNVVTNVAINISGQLSYTPALNVNGTATIAVQVQDNGGTANGGVDTSAEKTFTITVDTIKPTVSSVTTSTSASYKENDIIDFVVNVSEALDVTTTSGTPRIALKVGSTTRYASYHNSNGSKTALTFRYTVQAGDNDTDGLELGSVVDTNGGTIQDASGNSLNVSLANVADLTGIRVDTTQPKVSSLMPPSNKTYTAGETLDFTATLSESVTLNTSAGKPQLNLTIGSKTVALDTSTTTSPTSQLQFSYTVVQGDEDLDGISITSFALNNATLNDTAGNTFDTTLSSVNTDNVLVDTIAPTVSSVSSSKADGTYKVGDEIAIQVTFSENITVTGAPTLTLETGDVDRVVNFTSTSDSVVTFNYTVKTGDVSSDLDYISTTALSLNGGTIKDVAGNDATLTLATPSAANSLAASKALVIDGVAPTIDTAGSSTANGGFGVSATGDLTLKFTEAMQLGTSGTITLVDSNGNVIETFAVDSPKISLSGDTLTINPSAALSAGLRYAIRMDAGFLTDNGGNAFAGFSDNTGFAFTVAPNVELSVDNTTVNEKGGIATVTLSLKDSAGNAVTATNAVTVSINVTGTATGSGTDYSLSDNISSSVTIAAGSASKTFKVTAVDDSVVDDNETVIIDIAAITTNNAVESGTQTATITLDENDAPVFADLDGTPTFTENGSAVILDANVTVSDTELDALSSNSGNYDGASLTITRSGAANASDVFANTGALGALVQGQNIEYSNVAVGTVTTNSAGTLKLTFNSSATTSIVAGVLQSITYSNSSEAPDTSVTLVWVFNDGIATSAGTNQTVVSITEVNDAPTLDDTKTPVFTSIIEDVSDANNVGVDIATLVVDNSIGDVDGSAVEAIAVTTVDNTNGKWQYTTDNGSSWDDFSVTSDQIVDLTAVARLLDGSLSGANTHKVRFVPNANYNGTSRMTFVAWDKSAGTASGTFDATSKGGTSAFSNTSDTATITITSVNDAPQQLRNSGLSISEGSKGFILKDRFMAEDVDDDSESLTYTVTTLPSHGDLYIDANKDKNPIDSEKLSLNATFTQKNVNDKMLIYVHDGSETTSDSFVFSLADGGEDNAAPVTGQTFNFTVYPVNDAVSVTTPPANVSVTEDASSILDLSAITIIDPDSASVTLTIKVDKGSFDTPADGSAIGVTATLSSDGKTITLTGAPSAIDTYLNTVSNLTYTGEANSQGNDQALITISGSDGSSSGQLATVNIDITDVNDAPVINNLNGDQFDYNASAQNFVIVNQNSAVTVTDIDTDTFNGGILTVSIVSGAQTAEDVLAIDDSSTEISLNNGQVEYNQTSVGSYTGGSNGSALTITFNNNATNAIVATVINAIEYDNSQNSAGTAGERVVRFVLTDGEGGTSAHADVTINVSVNTAPTLVLADSVEYTENAAATVLDSQATADDADGDNSWQGNGAKLVASVTTNGLAQDSLSIATDGDFSISNGNISYQSTIIGTIEETSGTANDGIVTASDKLTVHLSAANNAIVQSLVRALRYENTSENPSTLNRSVTVKLTDVLAGTVSDSISIVIKAVNDAPTITGIPVTTVAQGAAYSFTPTGQDVDSTQLTYSVANNPKWLSINKNTGTLTGTPGNADVGENSAIVITVSDGELSASLAAFNLTVTNVNDAPTITGSPKAQINERQLYTFTPEAVDIDGDKLTFTITNKPTWLTIDSATGTLSGTPGQSDVGTTGEMVMTVSDGTLQASLEAFSVTVINVNDAPTISGQPARSVVEGDRYSFTPSASDIDSQNLTFSITNRPSWASFNPQTGELSGTPTGSDVGVTANVLISVSDGALSDSLAPFNLTVTVRNTAPIADDQAVQVNEDSRVNIVAKASDAQNDSLTLTAQTQPQNGVLSAVENGWIYIPNANFNGQDSFTYVARDEALTSDVATVTITVNPVNDAPTAQDDSLTLNKTANDNYTIAVLGNDADIDGDVLKVEGVTASIGTATVSGATISYQAPDDFTGSVSLSYSVTDGNKGRASAKVNLVIEGNDNTQAPTLTVPADLTVDATALYTKVNLGVASAKDAQGNVLPVALVDSKMVFAPGKHDVYWRSVDSSGLESIELQRLNVNPLISLSKDQIVSEGSTVTVQVLLNGTSPTYPLEIGYTIGGTASFDDHTARSGTVVIDKGTQAEISFDVAADGASEQDETVTVSLSSALNLGNKHQTTITIRESNVAPTLDLNVWQQNETRIKVSQAGGLVTIKAAAKDANKTDTLTVSWSSDLSNLSTEPAQFVFDPTAITLGVHAVKSMVTDNGSPSLNTSETVYVEVVEQLAALNDTDTDGDLIPDSEEGYQDSDGDGIADYLDAINECNVVPAQVNNQTAFLAEGEPGVCLRRGAVSVLSSSGGLQVESGSQTGLVSDTQATNVGGIYDYIAYGLPEQGQNYSLVLPQQLPIPANAVYRKYTQAKGWSDFVEDENNQVFSSAGAIGYCPPPGATQWQPGLTEGHWCVQIVVQDGGPNDADGEANGTVVDPSGVAVYHSDNAKPVANADNASLPWNSSIAIDVLANDSDADNDSLSLSQASAQFGEVTITAQQTLMYVAAEQFVGTDVITYSITDGQGGTAHSQVVVEVMGNRAPVVQGELVTAMHHKATVIDVLANDSDPDGDSLTVSSASATNGKVTIVSGEKLSYLSNLGFAGVDTVKYVVSDSQGASSNGTVQIQVIANRLPVAKPDLAQVNAGASINIDVLANDSDADGDTLTIIEASAAQGTVSISQDGVLTYIAKTGFVGIDTITYMLSDGYGNAVAGTVSVTVKASDTNNVKVQNKSSGAVSIWIYLIMLLAVCRKRSTNCFQKW</sequence>
<evidence type="ECO:0000256" key="2">
    <source>
        <dbReference type="ARBA" id="ARBA00022729"/>
    </source>
</evidence>
<protein>
    <recommendedName>
        <fullName evidence="6">Cadherin domain-containing protein</fullName>
    </recommendedName>
</protein>
<evidence type="ECO:0000313" key="7">
    <source>
        <dbReference type="EMBL" id="MBE0346419.1"/>
    </source>
</evidence>
<evidence type="ECO:0000256" key="1">
    <source>
        <dbReference type="ARBA" id="ARBA00005529"/>
    </source>
</evidence>
<dbReference type="SUPFAM" id="SSF49313">
    <property type="entry name" value="Cadherin-like"/>
    <property type="match status" value="3"/>
</dbReference>
<feature type="domain" description="Cadherin" evidence="6">
    <location>
        <begin position="1714"/>
        <end position="1842"/>
    </location>
</feature>
<evidence type="ECO:0000256" key="3">
    <source>
        <dbReference type="ARBA" id="ARBA00022737"/>
    </source>
</evidence>
<organism evidence="7 8">
    <name type="scientific">Pseudoalteromonas peptidolytica F12-50-A1</name>
    <dbReference type="NCBI Taxonomy" id="1315280"/>
    <lineage>
        <taxon>Bacteria</taxon>
        <taxon>Pseudomonadati</taxon>
        <taxon>Pseudomonadota</taxon>
        <taxon>Gammaproteobacteria</taxon>
        <taxon>Alteromonadales</taxon>
        <taxon>Pseudoalteromonadaceae</taxon>
        <taxon>Pseudoalteromonas</taxon>
    </lineage>
</organism>
<dbReference type="Gene3D" id="2.60.40.2810">
    <property type="match status" value="3"/>
</dbReference>
<dbReference type="Proteomes" id="UP000660708">
    <property type="component" value="Unassembled WGS sequence"/>
</dbReference>
<dbReference type="InterPro" id="IPR015919">
    <property type="entry name" value="Cadherin-like_sf"/>
</dbReference>
<gene>
    <name evidence="7" type="ORF">PPEP_a3638</name>
</gene>
<dbReference type="NCBIfam" id="NF012211">
    <property type="entry name" value="tand_rpt_95"/>
    <property type="match status" value="5"/>
</dbReference>
<dbReference type="InterPro" id="IPR003644">
    <property type="entry name" value="Calx_beta"/>
</dbReference>
<dbReference type="Pfam" id="PF17963">
    <property type="entry name" value="Big_9"/>
    <property type="match status" value="5"/>
</dbReference>
<dbReference type="Gene3D" id="2.60.40.2030">
    <property type="match status" value="2"/>
</dbReference>